<dbReference type="GeneID" id="91464172"/>
<gene>
    <name evidence="2" type="ORF">HEP81_04620</name>
</gene>
<dbReference type="AlphaFoldDB" id="A0A7H1Q3L3"/>
<accession>A0A7H1Q3L3</accession>
<reference evidence="2 3" key="1">
    <citation type="submission" date="2020-04" db="EMBL/GenBank/DDBJ databases">
        <title>Characterization and engineering of Streptomyces griseofuscus DSM40191 as a potential heterologous host for expression of BGCs.</title>
        <authorList>
            <person name="Gren T."/>
            <person name="Whitford C.M."/>
            <person name="Mohite O.S."/>
            <person name="Joergensen T.S."/>
            <person name="Nielsen J.B."/>
            <person name="Lee S.Y."/>
            <person name="Weber T."/>
        </authorList>
    </citation>
    <scope>NUCLEOTIDE SEQUENCE [LARGE SCALE GENOMIC DNA]</scope>
    <source>
        <strain evidence="2 3">DSM 40191</strain>
    </source>
</reference>
<protein>
    <submittedName>
        <fullName evidence="2">Uncharacterized protein</fullName>
    </submittedName>
</protein>
<sequence>MPDQTKPPEIRNAIEQPEPSRWRTTRCDGCGDQIEVDQFGWKTVCSCLASY</sequence>
<evidence type="ECO:0000256" key="1">
    <source>
        <dbReference type="SAM" id="MobiDB-lite"/>
    </source>
</evidence>
<dbReference type="EMBL" id="CP051006">
    <property type="protein sequence ID" value="QNT94893.1"/>
    <property type="molecule type" value="Genomic_DNA"/>
</dbReference>
<proteinExistence type="predicted"/>
<evidence type="ECO:0000313" key="3">
    <source>
        <dbReference type="Proteomes" id="UP000516422"/>
    </source>
</evidence>
<dbReference type="RefSeq" id="WP_157854372.1">
    <property type="nucleotide sequence ID" value="NZ_CP051006.1"/>
</dbReference>
<organism evidence="2 3">
    <name type="scientific">Streptomyces griseofuscus</name>
    <dbReference type="NCBI Taxonomy" id="146922"/>
    <lineage>
        <taxon>Bacteria</taxon>
        <taxon>Bacillati</taxon>
        <taxon>Actinomycetota</taxon>
        <taxon>Actinomycetes</taxon>
        <taxon>Kitasatosporales</taxon>
        <taxon>Streptomycetaceae</taxon>
        <taxon>Streptomyces</taxon>
    </lineage>
</organism>
<dbReference type="Proteomes" id="UP000516422">
    <property type="component" value="Chromosome"/>
</dbReference>
<evidence type="ECO:0000313" key="2">
    <source>
        <dbReference type="EMBL" id="QNT94893.1"/>
    </source>
</evidence>
<name>A0A7H1Q3L3_9ACTN</name>
<feature type="region of interest" description="Disordered" evidence="1">
    <location>
        <begin position="1"/>
        <end position="22"/>
    </location>
</feature>
<dbReference type="KEGG" id="sgf:HEP81_04620"/>